<organism evidence="2">
    <name type="scientific">Candidatus Actinomarina minuta</name>
    <dbReference type="NCBI Taxonomy" id="1389454"/>
    <lineage>
        <taxon>Bacteria</taxon>
        <taxon>Bacillati</taxon>
        <taxon>Actinomycetota</taxon>
        <taxon>Actinomycetes</taxon>
        <taxon>Candidatus Actinomarinidae</taxon>
        <taxon>Candidatus Actinomarinales</taxon>
        <taxon>Candidatus Actinomarineae</taxon>
        <taxon>Candidatus Actinomarinaceae</taxon>
        <taxon>Candidatus Actinomarina</taxon>
    </lineage>
</organism>
<protein>
    <submittedName>
        <fullName evidence="2">Putative TIM-barrel enzyme</fullName>
    </submittedName>
</protein>
<accession>S5DJM2</accession>
<evidence type="ECO:0000313" key="2">
    <source>
        <dbReference type="EMBL" id="AGQ19021.1"/>
    </source>
</evidence>
<dbReference type="Pfam" id="PF03437">
    <property type="entry name" value="BtpA"/>
    <property type="match status" value="1"/>
</dbReference>
<dbReference type="SUPFAM" id="SSF51366">
    <property type="entry name" value="Ribulose-phoshate binding barrel"/>
    <property type="match status" value="1"/>
</dbReference>
<evidence type="ECO:0000256" key="1">
    <source>
        <dbReference type="ARBA" id="ARBA00006007"/>
    </source>
</evidence>
<dbReference type="InterPro" id="IPR011060">
    <property type="entry name" value="RibuloseP-bd_barrel"/>
</dbReference>
<dbReference type="EMBL" id="KC811119">
    <property type="protein sequence ID" value="AGQ19021.1"/>
    <property type="molecule type" value="Genomic_DNA"/>
</dbReference>
<dbReference type="AlphaFoldDB" id="S5DJM2"/>
<dbReference type="NCBIfam" id="TIGR00259">
    <property type="entry name" value="thylakoid_BtpA"/>
    <property type="match status" value="1"/>
</dbReference>
<name>S5DJM2_9ACTN</name>
<reference evidence="2" key="1">
    <citation type="journal article" date="2013" name="Sci. Rep.">
        <title>Metagenomics uncovers a new group of low GC and ultra-small marine Actinobacteria.</title>
        <authorList>
            <person name="Ghai R."/>
            <person name="Mizuno C.M."/>
            <person name="Picazo A."/>
            <person name="Camacho A."/>
            <person name="Rodriguez-Valera F."/>
        </authorList>
    </citation>
    <scope>NUCLEOTIDE SEQUENCE</scope>
</reference>
<dbReference type="PANTHER" id="PTHR21381:SF3">
    <property type="entry name" value="SGC REGION PROTEIN SGCQ-RELATED"/>
    <property type="match status" value="1"/>
</dbReference>
<dbReference type="InterPro" id="IPR005137">
    <property type="entry name" value="BtpA"/>
</dbReference>
<proteinExistence type="inferred from homology"/>
<dbReference type="PANTHER" id="PTHR21381">
    <property type="entry name" value="ZGC:162297"/>
    <property type="match status" value="1"/>
</dbReference>
<dbReference type="PIRSF" id="PIRSF005956">
    <property type="entry name" value="BtpA"/>
    <property type="match status" value="1"/>
</dbReference>
<sequence>MIILGVIHLKGLPGSPSNKLNLEEITELAQNDIDNLSKAGVNGIIVENFGDVPFVKNDVSKRTVASLTSVIQNLNIDSKLKLGVNVLRNDGIAALSIAEATNADFVRINVLNNVMMFTDQGIIEGEANKIAQFNKSLNKNIEIYADVFVKHAVPPEGSKIENHAEELINRAGADVVIVTGDGTGHEINIDDLNKVRDIVPSGKLAIGSGVNETNIDKYEDIADILIIGTSFKLENNVENPVDFERTKKIIQQIN</sequence>
<comment type="similarity">
    <text evidence="1">Belongs to the BtpA family.</text>
</comment>